<dbReference type="KEGG" id="vg:63210489"/>
<gene>
    <name evidence="1" type="primary">96</name>
    <name evidence="1" type="ORF">SEA_ESTES_96</name>
</gene>
<dbReference type="EMBL" id="MT657341">
    <property type="protein sequence ID" value="QNL30805.1"/>
    <property type="molecule type" value="Genomic_DNA"/>
</dbReference>
<evidence type="ECO:0000313" key="1">
    <source>
        <dbReference type="EMBL" id="QNL30805.1"/>
    </source>
</evidence>
<name>A0A7G9A2G6_9CAUD</name>
<sequence length="76" mass="8256">MSDIDVMAAIIEQKAVGKDIMERVYRATTKSSNAAAQALYAAGFRMGTGTVDQTQNDRLTAIESRLSRIEGFMVIA</sequence>
<evidence type="ECO:0000313" key="2">
    <source>
        <dbReference type="Proteomes" id="UP000516127"/>
    </source>
</evidence>
<keyword evidence="2" id="KW-1185">Reference proteome</keyword>
<dbReference type="Proteomes" id="UP000516127">
    <property type="component" value="Genome"/>
</dbReference>
<reference evidence="1 2" key="1">
    <citation type="submission" date="2020-06" db="EMBL/GenBank/DDBJ databases">
        <authorList>
            <person name="Allen T."/>
            <person name="Groscost A."/>
            <person name="Boice M."/>
            <person name="Bramwell-Butcher J."/>
            <person name="Davis-Nicholson M."/>
            <person name="Dedinsky M."/>
            <person name="DeKlotz J."/>
            <person name="Gardner J."/>
            <person name="Grosser P."/>
            <person name="Husler K."/>
            <person name="Lau J.R."/>
            <person name="Monlux M."/>
            <person name="Schlesinger M.K."/>
            <person name="Scholes A."/>
            <person name="Waughman L."/>
            <person name="Poxleitner M.K."/>
            <person name="Anders K.R."/>
            <person name="Garlena R.A."/>
            <person name="Russell D.A."/>
            <person name="Pope W.H."/>
            <person name="Jacobs-Sera D."/>
            <person name="Hatfull G.F."/>
        </authorList>
    </citation>
    <scope>NUCLEOTIDE SEQUENCE [LARGE SCALE GENOMIC DNA]</scope>
</reference>
<organism evidence="1 2">
    <name type="scientific">Mycobacterium phage Estes</name>
    <dbReference type="NCBI Taxonomy" id="2759459"/>
    <lineage>
        <taxon>Viruses</taxon>
        <taxon>Duplodnaviria</taxon>
        <taxon>Heunggongvirae</taxon>
        <taxon>Uroviricota</taxon>
        <taxon>Caudoviricetes</taxon>
        <taxon>Vilmaviridae</taxon>
        <taxon>Mclasvirinae</taxon>
        <taxon>Reyvirus</taxon>
        <taxon>Reyvirus estes</taxon>
    </lineage>
</organism>
<accession>A0A7G9A2G6</accession>
<proteinExistence type="predicted"/>
<dbReference type="GeneID" id="63210489"/>
<dbReference type="RefSeq" id="YP_010013851.1">
    <property type="nucleotide sequence ID" value="NC_053514.1"/>
</dbReference>
<protein>
    <submittedName>
        <fullName evidence="1">Uncharacterized protein</fullName>
    </submittedName>
</protein>